<name>A0A9J9Q6W1_ACIET</name>
<dbReference type="InterPro" id="IPR006311">
    <property type="entry name" value="TAT_signal"/>
</dbReference>
<proteinExistence type="inferred from homology"/>
<dbReference type="Pfam" id="PF03401">
    <property type="entry name" value="TctC"/>
    <property type="match status" value="1"/>
</dbReference>
<keyword evidence="3" id="KW-1185">Reference proteome</keyword>
<dbReference type="RefSeq" id="WP_012655224.1">
    <property type="nucleotide sequence ID" value="NC_011992.1"/>
</dbReference>
<dbReference type="Proteomes" id="UP000000450">
    <property type="component" value="Chromosome"/>
</dbReference>
<accession>A0A9J9Q6W1</accession>
<dbReference type="EMBL" id="CP001392">
    <property type="protein sequence ID" value="ACM31604.1"/>
    <property type="molecule type" value="Genomic_DNA"/>
</dbReference>
<dbReference type="KEGG" id="dia:Dtpsy_0118"/>
<dbReference type="InterPro" id="IPR005064">
    <property type="entry name" value="BUG"/>
</dbReference>
<evidence type="ECO:0000313" key="2">
    <source>
        <dbReference type="EMBL" id="ACM31604.1"/>
    </source>
</evidence>
<gene>
    <name evidence="2" type="ordered locus">Dtpsy_0118</name>
</gene>
<sequence length="339" mass="35512">MKHEAHPLGWNRRHLLALAAATAAAGPLGARAQAAPTGFATRPVRVVVPFAAGGATDVIARILGERMAQRFGQSVVVDNKPGAAGLIAGEMVAKAPPDGMTALLGTTSSMLTNKYLYKKTPYDPLTELTPLVRVCLAPIALVVTADTPAQNLQDFMAWIRSQKGKLTYGSYGIGSHGQLACTTLSEVAGADMTHVAYKGEAPMVQDLLGGQIKIGMGSLLSLKAHVDAGKLRALAVTGPRRVPLLPEVPTFTEAGYPQDALSIVGWLAIAGPKAMPADVARQWAQAANHAVASREGLARIIAAGFVPVDDDTPEKFARLWAQEAPVWGRLLQAAGVQPS</sequence>
<dbReference type="PANTHER" id="PTHR42928:SF5">
    <property type="entry name" value="BLR1237 PROTEIN"/>
    <property type="match status" value="1"/>
</dbReference>
<dbReference type="CDD" id="cd07012">
    <property type="entry name" value="PBP2_Bug_TTT"/>
    <property type="match status" value="1"/>
</dbReference>
<dbReference type="PANTHER" id="PTHR42928">
    <property type="entry name" value="TRICARBOXYLATE-BINDING PROTEIN"/>
    <property type="match status" value="1"/>
</dbReference>
<evidence type="ECO:0000256" key="1">
    <source>
        <dbReference type="ARBA" id="ARBA00006987"/>
    </source>
</evidence>
<dbReference type="InterPro" id="IPR042100">
    <property type="entry name" value="Bug_dom1"/>
</dbReference>
<dbReference type="PIRSF" id="PIRSF017082">
    <property type="entry name" value="YflP"/>
    <property type="match status" value="1"/>
</dbReference>
<organism evidence="2 3">
    <name type="scientific">Acidovorax ebreus (strain TPSY)</name>
    <name type="common">Diaphorobacter sp. (strain TPSY)</name>
    <dbReference type="NCBI Taxonomy" id="535289"/>
    <lineage>
        <taxon>Bacteria</taxon>
        <taxon>Pseudomonadati</taxon>
        <taxon>Pseudomonadota</taxon>
        <taxon>Betaproteobacteria</taxon>
        <taxon>Burkholderiales</taxon>
        <taxon>Comamonadaceae</taxon>
        <taxon>Diaphorobacter</taxon>
    </lineage>
</organism>
<evidence type="ECO:0000313" key="3">
    <source>
        <dbReference type="Proteomes" id="UP000000450"/>
    </source>
</evidence>
<dbReference type="Gene3D" id="3.40.190.10">
    <property type="entry name" value="Periplasmic binding protein-like II"/>
    <property type="match status" value="1"/>
</dbReference>
<dbReference type="Gene3D" id="3.40.190.150">
    <property type="entry name" value="Bordetella uptake gene, domain 1"/>
    <property type="match status" value="1"/>
</dbReference>
<dbReference type="PROSITE" id="PS51318">
    <property type="entry name" value="TAT"/>
    <property type="match status" value="1"/>
</dbReference>
<dbReference type="AlphaFoldDB" id="A0A9J9Q6W1"/>
<comment type="similarity">
    <text evidence="1">Belongs to the UPF0065 (bug) family.</text>
</comment>
<dbReference type="SUPFAM" id="SSF53850">
    <property type="entry name" value="Periplasmic binding protein-like II"/>
    <property type="match status" value="1"/>
</dbReference>
<evidence type="ECO:0008006" key="4">
    <source>
        <dbReference type="Google" id="ProtNLM"/>
    </source>
</evidence>
<reference evidence="2 3" key="1">
    <citation type="journal article" date="2010" name="J. Bacteriol.">
        <title>Completed genome sequence of the anaerobic iron-oxidizing bacterium Acidovorax ebreus strain TPSY.</title>
        <authorList>
            <person name="Byrne-Bailey K.G."/>
            <person name="Weber K.A."/>
            <person name="Chair A.H."/>
            <person name="Bose S."/>
            <person name="Knox T."/>
            <person name="Spanbauer T.L."/>
            <person name="Chertkov O."/>
            <person name="Coates J.D."/>
        </authorList>
    </citation>
    <scope>NUCLEOTIDE SEQUENCE [LARGE SCALE GENOMIC DNA]</scope>
    <source>
        <strain evidence="2 3">TPSY</strain>
    </source>
</reference>
<protein>
    <recommendedName>
        <fullName evidence="4">Extra-cytoplasmic solute receptor</fullName>
    </recommendedName>
</protein>